<proteinExistence type="predicted"/>
<evidence type="ECO:0000313" key="2">
    <source>
        <dbReference type="EMBL" id="RHZ61633.1"/>
    </source>
</evidence>
<evidence type="ECO:0000313" key="3">
    <source>
        <dbReference type="Proteomes" id="UP000266861"/>
    </source>
</evidence>
<dbReference type="EMBL" id="PQFF01000316">
    <property type="protein sequence ID" value="RHZ61633.1"/>
    <property type="molecule type" value="Genomic_DNA"/>
</dbReference>
<name>A0A397HK80_9GLOM</name>
<feature type="compositionally biased region" description="Low complexity" evidence="1">
    <location>
        <begin position="121"/>
        <end position="146"/>
    </location>
</feature>
<dbReference type="AlphaFoldDB" id="A0A397HK80"/>
<gene>
    <name evidence="2" type="ORF">Glove_346g145</name>
</gene>
<feature type="compositionally biased region" description="Basic and acidic residues" evidence="1">
    <location>
        <begin position="87"/>
        <end position="116"/>
    </location>
</feature>
<protein>
    <submittedName>
        <fullName evidence="2">Uncharacterized protein</fullName>
    </submittedName>
</protein>
<organism evidence="2 3">
    <name type="scientific">Diversispora epigaea</name>
    <dbReference type="NCBI Taxonomy" id="1348612"/>
    <lineage>
        <taxon>Eukaryota</taxon>
        <taxon>Fungi</taxon>
        <taxon>Fungi incertae sedis</taxon>
        <taxon>Mucoromycota</taxon>
        <taxon>Glomeromycotina</taxon>
        <taxon>Glomeromycetes</taxon>
        <taxon>Diversisporales</taxon>
        <taxon>Diversisporaceae</taxon>
        <taxon>Diversispora</taxon>
    </lineage>
</organism>
<sequence>MHHSSKKSSDVSEVSEIGRTYNNNGNNEREEREEADDDDDNNIGYNKDHGEIMDEGGVISTNPQGHPIFNLRDPTDKSLVPTVKTVPSEDDKKLSEEENKENKGKSKSAPDVKDIGEGQLPSPIKTIPPIITSTPITTSPTSIISSNPFVPTSKGYTSKMIEQLDLIPSEKQLMSPRTSSNRSKKGLFSGSRSSKKKSKDSSGGVVGKSGNIGDIGDIGGGEGPSRSFSSDKGKSKEIISKTTKDKGGGNNKGDKYDKDDDKEDDEKKDN</sequence>
<feature type="region of interest" description="Disordered" evidence="1">
    <location>
        <begin position="1"/>
        <end position="154"/>
    </location>
</feature>
<feature type="region of interest" description="Disordered" evidence="1">
    <location>
        <begin position="167"/>
        <end position="270"/>
    </location>
</feature>
<comment type="caution">
    <text evidence="2">The sequence shown here is derived from an EMBL/GenBank/DDBJ whole genome shotgun (WGS) entry which is preliminary data.</text>
</comment>
<feature type="compositionally biased region" description="Basic and acidic residues" evidence="1">
    <location>
        <begin position="229"/>
        <end position="270"/>
    </location>
</feature>
<dbReference type="Proteomes" id="UP000266861">
    <property type="component" value="Unassembled WGS sequence"/>
</dbReference>
<keyword evidence="3" id="KW-1185">Reference proteome</keyword>
<accession>A0A397HK80</accession>
<reference evidence="2 3" key="1">
    <citation type="submission" date="2018-08" db="EMBL/GenBank/DDBJ databases">
        <title>Genome and evolution of the arbuscular mycorrhizal fungus Diversispora epigaea (formerly Glomus versiforme) and its bacterial endosymbionts.</title>
        <authorList>
            <person name="Sun X."/>
            <person name="Fei Z."/>
            <person name="Harrison M."/>
        </authorList>
    </citation>
    <scope>NUCLEOTIDE SEQUENCE [LARGE SCALE GENOMIC DNA]</scope>
    <source>
        <strain evidence="2 3">IT104</strain>
    </source>
</reference>
<evidence type="ECO:0000256" key="1">
    <source>
        <dbReference type="SAM" id="MobiDB-lite"/>
    </source>
</evidence>